<comment type="similarity">
    <text evidence="1">In the C-terminal section; belongs to the transposase 35 family.</text>
</comment>
<dbReference type="GO" id="GO:0003677">
    <property type="term" value="F:DNA binding"/>
    <property type="evidence" value="ECO:0007669"/>
    <property type="project" value="UniProtKB-KW"/>
</dbReference>
<evidence type="ECO:0000259" key="6">
    <source>
        <dbReference type="Pfam" id="PF07282"/>
    </source>
</evidence>
<dbReference type="NCBIfam" id="TIGR01766">
    <property type="entry name" value="IS200/IS605 family accessory protein TnpB-like domain"/>
    <property type="match status" value="1"/>
</dbReference>
<keyword evidence="2" id="KW-0815">Transposition</keyword>
<accession>T2IY15</accession>
<evidence type="ECO:0000259" key="5">
    <source>
        <dbReference type="Pfam" id="PF01385"/>
    </source>
</evidence>
<dbReference type="PANTHER" id="PTHR36172">
    <property type="match status" value="1"/>
</dbReference>
<reference evidence="7 8" key="2">
    <citation type="submission" date="2013-09" db="EMBL/GenBank/DDBJ databases">
        <title>Whole genome comparison of six Crocosphaera watsonii strains with differing phenotypes.</title>
        <authorList>
            <person name="Bench S.R."/>
            <person name="Heller P."/>
            <person name="Frank I."/>
            <person name="Arciniega M."/>
            <person name="Shilova I.N."/>
            <person name="Zehr J.P."/>
        </authorList>
    </citation>
    <scope>NUCLEOTIDE SEQUENCE [LARGE SCALE GENOMIC DNA]</scope>
    <source>
        <strain evidence="7 8">WH 0005</strain>
    </source>
</reference>
<evidence type="ECO:0000313" key="8">
    <source>
        <dbReference type="Proteomes" id="UP000017981"/>
    </source>
</evidence>
<dbReference type="GO" id="GO:0032196">
    <property type="term" value="P:transposition"/>
    <property type="evidence" value="ECO:0007669"/>
    <property type="project" value="UniProtKB-KW"/>
</dbReference>
<dbReference type="InterPro" id="IPR001959">
    <property type="entry name" value="Transposase"/>
</dbReference>
<evidence type="ECO:0000256" key="3">
    <source>
        <dbReference type="ARBA" id="ARBA00023125"/>
    </source>
</evidence>
<dbReference type="EMBL" id="CAQL01001046">
    <property type="protein sequence ID" value="CCQ58551.1"/>
    <property type="molecule type" value="Genomic_DNA"/>
</dbReference>
<protein>
    <submittedName>
        <fullName evidence="7">Transposase, IS605 OrfB</fullName>
    </submittedName>
</protein>
<proteinExistence type="inferred from homology"/>
<dbReference type="InterPro" id="IPR010095">
    <property type="entry name" value="Cas12f1-like_TNB"/>
</dbReference>
<dbReference type="NCBIfam" id="NF040570">
    <property type="entry name" value="guided_TnpB"/>
    <property type="match status" value="1"/>
</dbReference>
<organism evidence="7 8">
    <name type="scientific">Crocosphaera watsonii WH 0005</name>
    <dbReference type="NCBI Taxonomy" id="423472"/>
    <lineage>
        <taxon>Bacteria</taxon>
        <taxon>Bacillati</taxon>
        <taxon>Cyanobacteriota</taxon>
        <taxon>Cyanophyceae</taxon>
        <taxon>Oscillatoriophycideae</taxon>
        <taxon>Chroococcales</taxon>
        <taxon>Aphanothecaceae</taxon>
        <taxon>Crocosphaera</taxon>
    </lineage>
</organism>
<gene>
    <name evidence="7" type="ORF">CWATWH0005_1891</name>
</gene>
<dbReference type="Pfam" id="PF07282">
    <property type="entry name" value="Cas12f1-like_TNB"/>
    <property type="match status" value="1"/>
</dbReference>
<evidence type="ECO:0000256" key="4">
    <source>
        <dbReference type="ARBA" id="ARBA00023172"/>
    </source>
</evidence>
<reference evidence="7 8" key="1">
    <citation type="submission" date="2013-01" db="EMBL/GenBank/DDBJ databases">
        <authorList>
            <person name="Bench S."/>
        </authorList>
    </citation>
    <scope>NUCLEOTIDE SEQUENCE [LARGE SCALE GENOMIC DNA]</scope>
    <source>
        <strain evidence="7 8">WH 0005</strain>
    </source>
</reference>
<evidence type="ECO:0000256" key="1">
    <source>
        <dbReference type="ARBA" id="ARBA00008761"/>
    </source>
</evidence>
<keyword evidence="3" id="KW-0238">DNA-binding</keyword>
<feature type="domain" description="Cas12f1-like TNB" evidence="6">
    <location>
        <begin position="106"/>
        <end position="173"/>
    </location>
</feature>
<keyword evidence="4" id="KW-0233">DNA recombination</keyword>
<evidence type="ECO:0000313" key="7">
    <source>
        <dbReference type="EMBL" id="CCQ58551.1"/>
    </source>
</evidence>
<dbReference type="Pfam" id="PF01385">
    <property type="entry name" value="OrfB_IS605"/>
    <property type="match status" value="1"/>
</dbReference>
<dbReference type="InterPro" id="IPR051491">
    <property type="entry name" value="Recombinase/Transposase-rel"/>
</dbReference>
<evidence type="ECO:0000256" key="2">
    <source>
        <dbReference type="ARBA" id="ARBA00022578"/>
    </source>
</evidence>
<feature type="domain" description="Probable transposase IS891/IS1136/IS1341" evidence="5">
    <location>
        <begin position="1"/>
        <end position="93"/>
    </location>
</feature>
<comment type="caution">
    <text evidence="7">The sequence shown here is derived from an EMBL/GenBank/DDBJ whole genome shotgun (WGS) entry which is preliminary data.</text>
</comment>
<sequence>MGVKTLATLSTGEVFEGAYSYKKLSAKLAKLQRELSRKSLGSSNYQKAKLKVQKLHRRIANLRKNTLHKLTSHLSKNHAVNVIEDLNVSGMMANHKLAKAIADMGFYEFRRQLEYKSQLYGSKLVIVDRFYPSSKTCSNCGDKKESLLLSERVFYCEKCHYQIDRDLNAAKNLEKLGQAMAEVTPVDKSEPTPLDETGSKIDSNQVIMSLKTR</sequence>
<dbReference type="PANTHER" id="PTHR36172:SF1">
    <property type="entry name" value="RESOLVASE-RELATED"/>
    <property type="match status" value="1"/>
</dbReference>
<name>T2IY15_CROWT</name>
<dbReference type="Proteomes" id="UP000017981">
    <property type="component" value="Unassembled WGS sequence"/>
</dbReference>
<dbReference type="GO" id="GO:0006310">
    <property type="term" value="P:DNA recombination"/>
    <property type="evidence" value="ECO:0007669"/>
    <property type="project" value="UniProtKB-KW"/>
</dbReference>
<dbReference type="AlphaFoldDB" id="T2IY15"/>